<dbReference type="CDD" id="cd14752">
    <property type="entry name" value="GH31_N"/>
    <property type="match status" value="1"/>
</dbReference>
<comment type="catalytic activity">
    <reaction evidence="1">
        <text>Hydrolysis of terminal, non-reducing (1-&gt;4)-linked alpha-D-glucose residues with release of alpha-D-glucose.</text>
        <dbReference type="EC" id="3.2.1.20"/>
    </reaction>
</comment>
<feature type="non-terminal residue" evidence="20">
    <location>
        <position position="992"/>
    </location>
</feature>
<evidence type="ECO:0000256" key="9">
    <source>
        <dbReference type="ARBA" id="ARBA00022801"/>
    </source>
</evidence>
<dbReference type="Gene3D" id="4.10.110.10">
    <property type="entry name" value="Spasmolytic Protein, domain 1"/>
    <property type="match status" value="1"/>
</dbReference>
<dbReference type="SUPFAM" id="SSF74650">
    <property type="entry name" value="Galactose mutarotase-like"/>
    <property type="match status" value="1"/>
</dbReference>
<dbReference type="InterPro" id="IPR044913">
    <property type="entry name" value="P_trefoil_dom_sf"/>
</dbReference>
<dbReference type="GO" id="GO:0005737">
    <property type="term" value="C:cytoplasm"/>
    <property type="evidence" value="ECO:0007669"/>
    <property type="project" value="UniProtKB-ARBA"/>
</dbReference>
<evidence type="ECO:0000256" key="10">
    <source>
        <dbReference type="ARBA" id="ARBA00022968"/>
    </source>
</evidence>
<dbReference type="Pfam" id="PF00088">
    <property type="entry name" value="Trefoil"/>
    <property type="match status" value="1"/>
</dbReference>
<dbReference type="InterPro" id="IPR011013">
    <property type="entry name" value="Gal_mutarotase_sf_dom"/>
</dbReference>
<feature type="non-terminal residue" evidence="20">
    <location>
        <position position="1"/>
    </location>
</feature>
<dbReference type="InterPro" id="IPR000322">
    <property type="entry name" value="Glyco_hydro_31_TIM"/>
</dbReference>
<dbReference type="InterPro" id="IPR000519">
    <property type="entry name" value="P_trefoil_dom"/>
</dbReference>
<dbReference type="FunFam" id="2.60.40.1760:FF:000001">
    <property type="entry name" value="Maltase-glucoamylase, intestinal"/>
    <property type="match status" value="1"/>
</dbReference>
<dbReference type="GO" id="GO:0012505">
    <property type="term" value="C:endomembrane system"/>
    <property type="evidence" value="ECO:0007669"/>
    <property type="project" value="UniProtKB-ARBA"/>
</dbReference>
<dbReference type="PROSITE" id="PS51448">
    <property type="entry name" value="P_TREFOIL_2"/>
    <property type="match status" value="1"/>
</dbReference>
<accession>A0A8J4N0I7</accession>
<dbReference type="GO" id="GO:0004558">
    <property type="term" value="F:alpha-1,4-glucosidase activity"/>
    <property type="evidence" value="ECO:0007669"/>
    <property type="project" value="TreeGrafter"/>
</dbReference>
<evidence type="ECO:0000256" key="18">
    <source>
        <dbReference type="RuleBase" id="RU361185"/>
    </source>
</evidence>
<keyword evidence="8" id="KW-0677">Repeat</keyword>
<keyword evidence="21" id="KW-1185">Reference proteome</keyword>
<name>A0A8J4N0I7_EUDMI</name>
<keyword evidence="7" id="KW-0732">Signal</keyword>
<evidence type="ECO:0000256" key="2">
    <source>
        <dbReference type="ARBA" id="ARBA00004167"/>
    </source>
</evidence>
<organism evidence="20 21">
    <name type="scientific">Eudyptula minor</name>
    <name type="common">Little blue penguin</name>
    <name type="synonym">Aptenodytes minor</name>
    <dbReference type="NCBI Taxonomy" id="37083"/>
    <lineage>
        <taxon>Eukaryota</taxon>
        <taxon>Metazoa</taxon>
        <taxon>Chordata</taxon>
        <taxon>Craniata</taxon>
        <taxon>Vertebrata</taxon>
        <taxon>Euteleostomi</taxon>
        <taxon>Archelosauria</taxon>
        <taxon>Archosauria</taxon>
        <taxon>Dinosauria</taxon>
        <taxon>Saurischia</taxon>
        <taxon>Theropoda</taxon>
        <taxon>Coelurosauria</taxon>
        <taxon>Aves</taxon>
        <taxon>Neognathae</taxon>
        <taxon>Neoaves</taxon>
        <taxon>Aequornithes</taxon>
        <taxon>Sphenisciformes</taxon>
        <taxon>Spheniscidae</taxon>
        <taxon>Eudyptula</taxon>
    </lineage>
</organism>
<keyword evidence="13" id="KW-1015">Disulfide bond</keyword>
<evidence type="ECO:0000256" key="4">
    <source>
        <dbReference type="ARBA" id="ARBA00012741"/>
    </source>
</evidence>
<reference evidence="20" key="1">
    <citation type="journal article" date="2019" name="Gigascience">
        <title>High-coverage genomes to elucidate the evolution of penguins.</title>
        <authorList>
            <person name="Pan H."/>
            <person name="Cole T.L."/>
            <person name="Bi X."/>
            <person name="Fang M."/>
            <person name="Zhou C."/>
            <person name="Yang Z."/>
            <person name="Ksepka D.T."/>
            <person name="Hart T."/>
            <person name="Bouzat J.L."/>
            <person name="Argilla L.S."/>
            <person name="Bertelsen M.F."/>
            <person name="Boersma P.D."/>
            <person name="Bost C.A."/>
            <person name="Cherel Y."/>
            <person name="Dann P."/>
            <person name="Fiddaman S.R."/>
            <person name="Howard P."/>
            <person name="Labuschagne K."/>
            <person name="Mattern T."/>
            <person name="Miller G."/>
            <person name="Parker P."/>
            <person name="Phillips R.A."/>
            <person name="Quillfeldt P."/>
            <person name="Ryan P.G."/>
            <person name="Taylor H."/>
            <person name="Thompson D.R."/>
            <person name="Young M.J."/>
            <person name="Ellegaard M.R."/>
            <person name="Gilbert M.T.P."/>
            <person name="Sinding M.S."/>
            <person name="Pacheco G."/>
            <person name="Shepherd L.D."/>
            <person name="Tennyson A.J.D."/>
            <person name="Grosser S."/>
            <person name="Kay E."/>
            <person name="Nupen L.J."/>
            <person name="Ellenberg U."/>
            <person name="Houston D.M."/>
            <person name="Reeve A.H."/>
            <person name="Johnson K."/>
            <person name="Masello J.F."/>
            <person name="Stracke T."/>
            <person name="McKinlay B."/>
            <person name="Borboroglu P.G."/>
            <person name="Zhang D.X."/>
            <person name="Zhang G."/>
        </authorList>
    </citation>
    <scope>NUCLEOTIDE SEQUENCE</scope>
    <source>
        <strain evidence="20">Gonzo</strain>
    </source>
</reference>
<dbReference type="FunFam" id="2.60.40.1180:FF:000005">
    <property type="entry name" value="Maltase-glucoamylase, intestinal"/>
    <property type="match status" value="1"/>
</dbReference>
<protein>
    <recommendedName>
        <fullName evidence="4">alpha-glucosidase</fullName>
        <ecNumber evidence="4">3.2.1.20</ecNumber>
    </recommendedName>
    <alternativeName>
        <fullName evidence="16">Maltase</fullName>
    </alternativeName>
</protein>
<keyword evidence="6" id="KW-0812">Transmembrane</keyword>
<dbReference type="FunFam" id="2.60.40.1180:FF:000001">
    <property type="entry name" value="Maltase-glucoamylase, intestinal"/>
    <property type="match status" value="1"/>
</dbReference>
<dbReference type="PANTHER" id="PTHR22762">
    <property type="entry name" value="ALPHA-GLUCOSIDASE"/>
    <property type="match status" value="1"/>
</dbReference>
<evidence type="ECO:0000256" key="17">
    <source>
        <dbReference type="PROSITE-ProRule" id="PRU00779"/>
    </source>
</evidence>
<dbReference type="GO" id="GO:0045177">
    <property type="term" value="C:apical part of cell"/>
    <property type="evidence" value="ECO:0007669"/>
    <property type="project" value="UniProtKB-ARBA"/>
</dbReference>
<dbReference type="CDD" id="cd00111">
    <property type="entry name" value="Trefoil"/>
    <property type="match status" value="1"/>
</dbReference>
<dbReference type="Proteomes" id="UP000782854">
    <property type="component" value="Unassembled WGS sequence"/>
</dbReference>
<keyword evidence="11" id="KW-1133">Transmembrane helix</keyword>
<dbReference type="AlphaFoldDB" id="A0A8J4N0I7"/>
<evidence type="ECO:0000256" key="15">
    <source>
        <dbReference type="ARBA" id="ARBA00023295"/>
    </source>
</evidence>
<comment type="similarity">
    <text evidence="3 18">Belongs to the glycosyl hydrolase 31 family.</text>
</comment>
<dbReference type="OrthoDB" id="5839090at2759"/>
<dbReference type="PROSITE" id="PS00707">
    <property type="entry name" value="GLYCOSYL_HYDROL_F31_2"/>
    <property type="match status" value="1"/>
</dbReference>
<evidence type="ECO:0000256" key="3">
    <source>
        <dbReference type="ARBA" id="ARBA00007806"/>
    </source>
</evidence>
<keyword evidence="15 18" id="KW-0326">Glycosidase</keyword>
<dbReference type="GO" id="GO:0005886">
    <property type="term" value="C:plasma membrane"/>
    <property type="evidence" value="ECO:0007669"/>
    <property type="project" value="UniProtKB-ARBA"/>
</dbReference>
<gene>
    <name evidence="20" type="primary">MGAM_0</name>
    <name evidence="20" type="ORF">FQV19_0004748</name>
</gene>
<comment type="caution">
    <text evidence="20">The sequence shown here is derived from an EMBL/GenBank/DDBJ whole genome shotgun (WGS) entry which is preliminary data.</text>
</comment>
<comment type="subcellular location">
    <subcellularLocation>
        <location evidence="2">Membrane</location>
        <topology evidence="2">Single-pass membrane protein</topology>
    </subcellularLocation>
</comment>
<evidence type="ECO:0000256" key="7">
    <source>
        <dbReference type="ARBA" id="ARBA00022729"/>
    </source>
</evidence>
<dbReference type="InterPro" id="IPR030458">
    <property type="entry name" value="Glyco_hydro_31_AS"/>
</dbReference>
<dbReference type="PROSITE" id="PS00129">
    <property type="entry name" value="GLYCOSYL_HYDROL_F31_1"/>
    <property type="match status" value="1"/>
</dbReference>
<evidence type="ECO:0000256" key="11">
    <source>
        <dbReference type="ARBA" id="ARBA00022989"/>
    </source>
</evidence>
<evidence type="ECO:0000256" key="12">
    <source>
        <dbReference type="ARBA" id="ARBA00023136"/>
    </source>
</evidence>
<dbReference type="SUPFAM" id="SSF51445">
    <property type="entry name" value="(Trans)glycosidases"/>
    <property type="match status" value="1"/>
</dbReference>
<dbReference type="GO" id="GO:0005975">
    <property type="term" value="P:carbohydrate metabolic process"/>
    <property type="evidence" value="ECO:0007669"/>
    <property type="project" value="InterPro"/>
</dbReference>
<dbReference type="Gene3D" id="2.60.40.1760">
    <property type="entry name" value="glycosyl hydrolase (family 31)"/>
    <property type="match status" value="1"/>
</dbReference>
<dbReference type="Gene3D" id="3.20.20.80">
    <property type="entry name" value="Glycosidases"/>
    <property type="match status" value="1"/>
</dbReference>
<keyword evidence="5" id="KW-0765">Sulfation</keyword>
<evidence type="ECO:0000256" key="14">
    <source>
        <dbReference type="ARBA" id="ARBA00023180"/>
    </source>
</evidence>
<evidence type="ECO:0000256" key="6">
    <source>
        <dbReference type="ARBA" id="ARBA00022692"/>
    </source>
</evidence>
<dbReference type="SUPFAM" id="SSF57492">
    <property type="entry name" value="Trefoil"/>
    <property type="match status" value="1"/>
</dbReference>
<evidence type="ECO:0000313" key="21">
    <source>
        <dbReference type="Proteomes" id="UP000782854"/>
    </source>
</evidence>
<feature type="domain" description="P-type" evidence="19">
    <location>
        <begin position="84"/>
        <end position="134"/>
    </location>
</feature>
<dbReference type="EMBL" id="VULC01018860">
    <property type="protein sequence ID" value="KAF1508062.1"/>
    <property type="molecule type" value="Genomic_DNA"/>
</dbReference>
<evidence type="ECO:0000313" key="20">
    <source>
        <dbReference type="EMBL" id="KAF1508062.1"/>
    </source>
</evidence>
<dbReference type="InterPro" id="IPR017853">
    <property type="entry name" value="GH"/>
</dbReference>
<dbReference type="SMART" id="SM00018">
    <property type="entry name" value="PD"/>
    <property type="match status" value="1"/>
</dbReference>
<evidence type="ECO:0000256" key="1">
    <source>
        <dbReference type="ARBA" id="ARBA00001657"/>
    </source>
</evidence>
<sequence>RFLKYEHCIIFQNVLQMNAINSNYADPDNLKFEEIKILGALQEITAVTVSQNNVVENALLNITYYPLEKVAHVTGLQLELGKSYTVKWTQKLSVNERFNCYPSPNPTQERCEQLGCVWEQVTSNSDIPPCYYSSDNAYSVDKVEYTSSGLAANLILNSTKTRANENFTTPISTLRLEVKYHLNYMLQFKIYDYQNARYEVPVPLNLPSSPMSTAKERLYEVSVQKKPFGIQVWRKSTGTTIWDSQLPTFTFSDMFIQISTRLASQYLYGFGETEHTMFRRNMSWHTWGMFTRDQPPTYKLNSYGYQPFYMALEEDGNAHGVLLLNSNAMDVTFQPTPALTYRTTGGILDFYMVLGPTPELVVQEYTALIGRPVMPPYWSLGFQLCRYGYKNDSEIAQLVEGMKAAGIPYDVQYVDIDHMERQLDFTISTSFAGLPALINRIKEEGMRFIIILDPAISGNETNYLTFSRGVQDDVFIKWPNTNDIIYSKVLTIVGCFQSCICFVFLLLLQIYGAHAAFPDFFRNSTVGWWKREILEFYNNPTNPSRSVKFDGLWIDMNEPAAFLNGAIDGCRNDLLNMLPYIPHLGYRSDGLTVKTPCMEGQQYLPDGTPVRHYDVHSLYGWSQTKPTLDGLQSATKERGIVITRSTYPSSGRWAGHWLGDNTADWDQLAKSVIGMMEFSLFGISYTGADICGFFKDSEYQLCLRWMQLGAFYPYSRNHNVKGTRRQDPVSWNSTFEEISRNVLNIRYTLLPYLYTLMYDAHAHGSTVIRPILHEFVEDRTTWEIYEQFLWGPALLISPVMQQNAVTVNAYLPNARWYDYYTDEEIGFRGQFKLLPAPLEHINLHIRGGYILAWQRPANTTSYSRKNPMGLTVALNDALFAEGQLYWDDGVHIDAYEDGVYLLISFTANQNVLNIRVLHHGYTDPNNLMFTEIKVLGVPTSVKQVTVSQNGKQNGAEQTVALSHTMDYNDAKKLLTITRLQLELGKDYTVQWS</sequence>
<dbReference type="CDD" id="cd06602">
    <property type="entry name" value="GH31_MGAM_SI_GAA"/>
    <property type="match status" value="1"/>
</dbReference>
<dbReference type="Pfam" id="PF21365">
    <property type="entry name" value="Glyco_hydro_31_3rd"/>
    <property type="match status" value="1"/>
</dbReference>
<evidence type="ECO:0000256" key="5">
    <source>
        <dbReference type="ARBA" id="ARBA00022641"/>
    </source>
</evidence>
<proteinExistence type="inferred from homology"/>
<keyword evidence="14" id="KW-0325">Glycoprotein</keyword>
<dbReference type="Gene3D" id="2.60.40.1180">
    <property type="entry name" value="Golgi alpha-mannosidase II"/>
    <property type="match status" value="3"/>
</dbReference>
<evidence type="ECO:0000256" key="8">
    <source>
        <dbReference type="ARBA" id="ARBA00022737"/>
    </source>
</evidence>
<dbReference type="EC" id="3.2.1.20" evidence="4"/>
<evidence type="ECO:0000256" key="16">
    <source>
        <dbReference type="ARBA" id="ARBA00041343"/>
    </source>
</evidence>
<dbReference type="Pfam" id="PF13802">
    <property type="entry name" value="Gal_mutarotas_2"/>
    <property type="match status" value="1"/>
</dbReference>
<keyword evidence="9 18" id="KW-0378">Hydrolase</keyword>
<dbReference type="SUPFAM" id="SSF51011">
    <property type="entry name" value="Glycosyl hydrolase domain"/>
    <property type="match status" value="1"/>
</dbReference>
<dbReference type="PANTHER" id="PTHR22762:SF133">
    <property type="entry name" value="P-TYPE DOMAIN-CONTAINING PROTEIN"/>
    <property type="match status" value="1"/>
</dbReference>
<evidence type="ECO:0000256" key="13">
    <source>
        <dbReference type="ARBA" id="ARBA00023157"/>
    </source>
</evidence>
<dbReference type="GO" id="GO:0030246">
    <property type="term" value="F:carbohydrate binding"/>
    <property type="evidence" value="ECO:0007669"/>
    <property type="project" value="InterPro"/>
</dbReference>
<dbReference type="Pfam" id="PF01055">
    <property type="entry name" value="Glyco_hydro_31_2nd"/>
    <property type="match status" value="1"/>
</dbReference>
<dbReference type="InterPro" id="IPR025887">
    <property type="entry name" value="Glyco_hydro_31_N_dom"/>
</dbReference>
<keyword evidence="12" id="KW-0472">Membrane</keyword>
<dbReference type="InterPro" id="IPR013780">
    <property type="entry name" value="Glyco_hydro_b"/>
</dbReference>
<keyword evidence="10" id="KW-0735">Signal-anchor</keyword>
<comment type="caution">
    <text evidence="17">Lacks conserved residue(s) required for the propagation of feature annotation.</text>
</comment>
<dbReference type="InterPro" id="IPR048395">
    <property type="entry name" value="Glyco_hydro_31_C"/>
</dbReference>
<dbReference type="InterPro" id="IPR030459">
    <property type="entry name" value="Glyco_hydro_31_CS"/>
</dbReference>
<evidence type="ECO:0000259" key="19">
    <source>
        <dbReference type="PROSITE" id="PS51448"/>
    </source>
</evidence>
<dbReference type="FunFam" id="3.20.20.80:FF:000016">
    <property type="entry name" value="Maltase-glucoamylase, intestinal"/>
    <property type="match status" value="1"/>
</dbReference>